<keyword evidence="1" id="KW-1133">Transmembrane helix</keyword>
<evidence type="ECO:0000256" key="1">
    <source>
        <dbReference type="SAM" id="Phobius"/>
    </source>
</evidence>
<feature type="transmembrane region" description="Helical" evidence="1">
    <location>
        <begin position="33"/>
        <end position="50"/>
    </location>
</feature>
<feature type="transmembrane region" description="Helical" evidence="1">
    <location>
        <begin position="342"/>
        <end position="365"/>
    </location>
</feature>
<feature type="transmembrane region" description="Helical" evidence="1">
    <location>
        <begin position="173"/>
        <end position="193"/>
    </location>
</feature>
<accession>A0ABZ2TP98</accession>
<dbReference type="Proteomes" id="UP001491088">
    <property type="component" value="Chromosome"/>
</dbReference>
<dbReference type="RefSeq" id="WP_340932191.1">
    <property type="nucleotide sequence ID" value="NZ_CP150496.1"/>
</dbReference>
<dbReference type="InterPro" id="IPR051533">
    <property type="entry name" value="WaaL-like"/>
</dbReference>
<dbReference type="PANTHER" id="PTHR37422">
    <property type="entry name" value="TEICHURONIC ACID BIOSYNTHESIS PROTEIN TUAE"/>
    <property type="match status" value="1"/>
</dbReference>
<proteinExistence type="predicted"/>
<feature type="transmembrane region" description="Helical" evidence="1">
    <location>
        <begin position="12"/>
        <end position="27"/>
    </location>
</feature>
<keyword evidence="1" id="KW-0472">Membrane</keyword>
<dbReference type="PANTHER" id="PTHR37422:SF13">
    <property type="entry name" value="LIPOPOLYSACCHARIDE BIOSYNTHESIS PROTEIN PA4999-RELATED"/>
    <property type="match status" value="1"/>
</dbReference>
<keyword evidence="1" id="KW-0812">Transmembrane</keyword>
<reference evidence="2 3" key="1">
    <citation type="submission" date="2024-03" db="EMBL/GenBank/DDBJ databases">
        <authorList>
            <person name="Cao K."/>
        </authorList>
    </citation>
    <scope>NUCLEOTIDE SEQUENCE [LARGE SCALE GENOMIC DNA]</scope>
    <source>
        <strain evidence="2 3">MCCC 1K00696</strain>
    </source>
</reference>
<dbReference type="EMBL" id="CP150496">
    <property type="protein sequence ID" value="WYW54956.1"/>
    <property type="molecule type" value="Genomic_DNA"/>
</dbReference>
<evidence type="ECO:0000313" key="2">
    <source>
        <dbReference type="EMBL" id="WYW54956.1"/>
    </source>
</evidence>
<evidence type="ECO:0008006" key="4">
    <source>
        <dbReference type="Google" id="ProtNLM"/>
    </source>
</evidence>
<feature type="transmembrane region" description="Helical" evidence="1">
    <location>
        <begin position="377"/>
        <end position="396"/>
    </location>
</feature>
<feature type="transmembrane region" description="Helical" evidence="1">
    <location>
        <begin position="242"/>
        <end position="262"/>
    </location>
</feature>
<feature type="transmembrane region" description="Helical" evidence="1">
    <location>
        <begin position="283"/>
        <end position="301"/>
    </location>
</feature>
<keyword evidence="3" id="KW-1185">Reference proteome</keyword>
<evidence type="ECO:0000313" key="3">
    <source>
        <dbReference type="Proteomes" id="UP001491088"/>
    </source>
</evidence>
<protein>
    <recommendedName>
        <fullName evidence="4">O-antigen polymerase</fullName>
    </recommendedName>
</protein>
<feature type="transmembrane region" description="Helical" evidence="1">
    <location>
        <begin position="130"/>
        <end position="153"/>
    </location>
</feature>
<feature type="transmembrane region" description="Helical" evidence="1">
    <location>
        <begin position="57"/>
        <end position="75"/>
    </location>
</feature>
<gene>
    <name evidence="2" type="ORF">WG950_10495</name>
</gene>
<sequence>MKISIGEAKNIKNIIFVVFVVFCIQFTELKLDVIKLSELLLLILTPFLYLRKTINKYSLLFLGLFIFWLVATLILNNFRDFYLLENVSILKRPYFITIGRFLELLSCVNLATLVYLFFKNKKRETALIYIKYIFRFCLIFTIYNVITFGLLKFNIIEESVLLYYDHGIRLNGGYVEGGPYGLMLSFTFILTFLFKSKWHFINRMFLILVIFFLARSKAGLVLIISWYILFYYKRMYAKLKELNIVIILIGGLLISIVIAKLGKDYIDDIVNVRREMKERSRDVNLVMGRIAGLFIFPKMVVENPILGIGLGNYPIIRNNPKYLGFVPKSPKGKTDAHGYGGLVQLLVDGGIVMLFLFLWIIYSLFKNLRNNQRELENYLIIFLLFFVFGVQIYFLYPWILMGLLMSIANKKNEEKKDSCRC</sequence>
<feature type="transmembrane region" description="Helical" evidence="1">
    <location>
        <begin position="205"/>
        <end position="230"/>
    </location>
</feature>
<feature type="transmembrane region" description="Helical" evidence="1">
    <location>
        <begin position="95"/>
        <end position="118"/>
    </location>
</feature>
<organism evidence="2 3">
    <name type="scientific">Polaribacter marinaquae</name>
    <dbReference type="NCBI Taxonomy" id="1642819"/>
    <lineage>
        <taxon>Bacteria</taxon>
        <taxon>Pseudomonadati</taxon>
        <taxon>Bacteroidota</taxon>
        <taxon>Flavobacteriia</taxon>
        <taxon>Flavobacteriales</taxon>
        <taxon>Flavobacteriaceae</taxon>
    </lineage>
</organism>
<name>A0ABZ2TP98_9FLAO</name>